<evidence type="ECO:0000313" key="2">
    <source>
        <dbReference type="Proteomes" id="UP000184212"/>
    </source>
</evidence>
<gene>
    <name evidence="1" type="ORF">SAMN04488109_0713</name>
</gene>
<dbReference type="STRING" id="947013.SAMN04488109_0713"/>
<proteinExistence type="predicted"/>
<protein>
    <submittedName>
        <fullName evidence="1">Uncharacterized protein</fullName>
    </submittedName>
</protein>
<evidence type="ECO:0000313" key="1">
    <source>
        <dbReference type="EMBL" id="SHG53587.1"/>
    </source>
</evidence>
<dbReference type="RefSeq" id="WP_073131124.1">
    <property type="nucleotide sequence ID" value="NZ_FQWQ01000001.1"/>
</dbReference>
<dbReference type="EMBL" id="FQWQ01000001">
    <property type="protein sequence ID" value="SHG53587.1"/>
    <property type="molecule type" value="Genomic_DNA"/>
</dbReference>
<accession>A0A1M5KLC9</accession>
<keyword evidence="2" id="KW-1185">Reference proteome</keyword>
<name>A0A1M5KLC9_9BACT</name>
<dbReference type="Proteomes" id="UP000184212">
    <property type="component" value="Unassembled WGS sequence"/>
</dbReference>
<dbReference type="AlphaFoldDB" id="A0A1M5KLC9"/>
<sequence>MLNWFIIPKKIPIKREEDYHTHYIGKTSDGRQFFGYETFVFPKGVPVSDDWTKVRREYAVLYIFDKDGNYLTTTHWFAGTTSETNDSLIRKKLEELISELGDVTYTDIIVRPFKTIIDGHVFGHVPNRLFRTVDLEPSSTISFRWPWDGEYDT</sequence>
<dbReference type="OrthoDB" id="893411at2"/>
<organism evidence="1 2">
    <name type="scientific">Chryseolinea serpens</name>
    <dbReference type="NCBI Taxonomy" id="947013"/>
    <lineage>
        <taxon>Bacteria</taxon>
        <taxon>Pseudomonadati</taxon>
        <taxon>Bacteroidota</taxon>
        <taxon>Cytophagia</taxon>
        <taxon>Cytophagales</taxon>
        <taxon>Fulvivirgaceae</taxon>
        <taxon>Chryseolinea</taxon>
    </lineage>
</organism>
<reference evidence="1 2" key="1">
    <citation type="submission" date="2016-11" db="EMBL/GenBank/DDBJ databases">
        <authorList>
            <person name="Jaros S."/>
            <person name="Januszkiewicz K."/>
            <person name="Wedrychowicz H."/>
        </authorList>
    </citation>
    <scope>NUCLEOTIDE SEQUENCE [LARGE SCALE GENOMIC DNA]</scope>
    <source>
        <strain evidence="1 2">DSM 24574</strain>
    </source>
</reference>